<keyword evidence="5 6" id="KW-0472">Membrane</keyword>
<dbReference type="Proteomes" id="UP000180235">
    <property type="component" value="Chromosome"/>
</dbReference>
<feature type="domain" description="VTT" evidence="7">
    <location>
        <begin position="63"/>
        <end position="179"/>
    </location>
</feature>
<protein>
    <recommendedName>
        <fullName evidence="6">TVP38/TMEM64 family membrane protein</fullName>
    </recommendedName>
</protein>
<dbReference type="KEGG" id="glt:GlitD10_2498"/>
<evidence type="ECO:0000313" key="8">
    <source>
        <dbReference type="EMBL" id="APB34835.1"/>
    </source>
</evidence>
<evidence type="ECO:0000256" key="3">
    <source>
        <dbReference type="ARBA" id="ARBA00022692"/>
    </source>
</evidence>
<feature type="transmembrane region" description="Helical" evidence="6">
    <location>
        <begin position="66"/>
        <end position="97"/>
    </location>
</feature>
<dbReference type="PANTHER" id="PTHR12677:SF59">
    <property type="entry name" value="GOLGI APPARATUS MEMBRANE PROTEIN TVP38-RELATED"/>
    <property type="match status" value="1"/>
</dbReference>
<dbReference type="AlphaFoldDB" id="A0A1J0AG05"/>
<evidence type="ECO:0000256" key="4">
    <source>
        <dbReference type="ARBA" id="ARBA00022989"/>
    </source>
</evidence>
<gene>
    <name evidence="8" type="ORF">GlitD10_2498</name>
</gene>
<dbReference type="STRING" id="1188229.GlitD10_2498"/>
<evidence type="ECO:0000256" key="6">
    <source>
        <dbReference type="RuleBase" id="RU366058"/>
    </source>
</evidence>
<comment type="similarity">
    <text evidence="6">Belongs to the TVP38/TMEM64 family.</text>
</comment>
<organism evidence="8 9">
    <name type="scientific">Gloeomargarita lithophora Alchichica-D10</name>
    <dbReference type="NCBI Taxonomy" id="1188229"/>
    <lineage>
        <taxon>Bacteria</taxon>
        <taxon>Bacillati</taxon>
        <taxon>Cyanobacteriota</taxon>
        <taxon>Cyanophyceae</taxon>
        <taxon>Gloeomargaritales</taxon>
        <taxon>Gloeomargaritaceae</taxon>
        <taxon>Gloeomargarita</taxon>
    </lineage>
</organism>
<name>A0A1J0AG05_9CYAN</name>
<evidence type="ECO:0000256" key="1">
    <source>
        <dbReference type="ARBA" id="ARBA00004651"/>
    </source>
</evidence>
<reference evidence="8 9" key="1">
    <citation type="submission" date="2016-10" db="EMBL/GenBank/DDBJ databases">
        <title>Description of Gloeomargarita lithophora gen. nov., sp. nov., a thylakoid-bearing basal-branching cyanobacterium with intracellular carbonates, and proposal for Gloeomargaritales ord. nov.</title>
        <authorList>
            <person name="Moreira D."/>
            <person name="Tavera R."/>
            <person name="Benzerara K."/>
            <person name="Skouri-Panet F."/>
            <person name="Couradeau E."/>
            <person name="Gerard E."/>
            <person name="Loussert C."/>
            <person name="Novelo E."/>
            <person name="Zivanovic Y."/>
            <person name="Lopez-Garcia P."/>
        </authorList>
    </citation>
    <scope>NUCLEOTIDE SEQUENCE [LARGE SCALE GENOMIC DNA]</scope>
    <source>
        <strain evidence="8 9">D10</strain>
    </source>
</reference>
<feature type="transmembrane region" description="Helical" evidence="6">
    <location>
        <begin position="7"/>
        <end position="30"/>
    </location>
</feature>
<keyword evidence="4 6" id="KW-1133">Transmembrane helix</keyword>
<evidence type="ECO:0000256" key="5">
    <source>
        <dbReference type="ARBA" id="ARBA00023136"/>
    </source>
</evidence>
<dbReference type="GO" id="GO:0005886">
    <property type="term" value="C:plasma membrane"/>
    <property type="evidence" value="ECO:0007669"/>
    <property type="project" value="UniProtKB-SubCell"/>
</dbReference>
<dbReference type="EMBL" id="CP017675">
    <property type="protein sequence ID" value="APB34835.1"/>
    <property type="molecule type" value="Genomic_DNA"/>
</dbReference>
<dbReference type="PANTHER" id="PTHR12677">
    <property type="entry name" value="GOLGI APPARATUS MEMBRANE PROTEIN TVP38-RELATED"/>
    <property type="match status" value="1"/>
</dbReference>
<keyword evidence="2 6" id="KW-1003">Cell membrane</keyword>
<sequence length="188" mass="20759">MTARFRILGAVLVIVGFYALAVLGLRWLGIAPVQAWLAQFGMFSWLVFVALSAGSLILAPLSGSSLYVLGGALFGQNLAFVLSVVATVLGCSVNFWLARWWGRRVVLRLVGAGHIATLDRWFSDLESHHGIFYMFLVMHLSQDIVSYALGLTRIIYRDFVIALSLSAVTIVGFYIYLGSRVLTWLINV</sequence>
<dbReference type="InterPro" id="IPR032816">
    <property type="entry name" value="VTT_dom"/>
</dbReference>
<dbReference type="Pfam" id="PF09335">
    <property type="entry name" value="VTT_dom"/>
    <property type="match status" value="1"/>
</dbReference>
<feature type="transmembrane region" description="Helical" evidence="6">
    <location>
        <begin position="36"/>
        <end position="59"/>
    </location>
</feature>
<comment type="subcellular location">
    <subcellularLocation>
        <location evidence="1 6">Cell membrane</location>
        <topology evidence="1 6">Multi-pass membrane protein</topology>
    </subcellularLocation>
</comment>
<evidence type="ECO:0000259" key="7">
    <source>
        <dbReference type="Pfam" id="PF09335"/>
    </source>
</evidence>
<feature type="transmembrane region" description="Helical" evidence="6">
    <location>
        <begin position="159"/>
        <end position="177"/>
    </location>
</feature>
<proteinExistence type="inferred from homology"/>
<keyword evidence="9" id="KW-1185">Reference proteome</keyword>
<evidence type="ECO:0000313" key="9">
    <source>
        <dbReference type="Proteomes" id="UP000180235"/>
    </source>
</evidence>
<evidence type="ECO:0000256" key="2">
    <source>
        <dbReference type="ARBA" id="ARBA00022475"/>
    </source>
</evidence>
<keyword evidence="3 6" id="KW-0812">Transmembrane</keyword>
<dbReference type="InterPro" id="IPR015414">
    <property type="entry name" value="TMEM64"/>
</dbReference>
<accession>A0A1J0AG05</accession>
<feature type="transmembrane region" description="Helical" evidence="6">
    <location>
        <begin position="131"/>
        <end position="152"/>
    </location>
</feature>